<gene>
    <name evidence="3" type="ORF">PG986_010070</name>
</gene>
<dbReference type="PANTHER" id="PTHR33112">
    <property type="entry name" value="DOMAIN PROTEIN, PUTATIVE-RELATED"/>
    <property type="match status" value="1"/>
</dbReference>
<dbReference type="EMBL" id="JAQQWE010000006">
    <property type="protein sequence ID" value="KAK7949184.1"/>
    <property type="molecule type" value="Genomic_DNA"/>
</dbReference>
<dbReference type="Proteomes" id="UP001391051">
    <property type="component" value="Unassembled WGS sequence"/>
</dbReference>
<evidence type="ECO:0000313" key="4">
    <source>
        <dbReference type="Proteomes" id="UP001391051"/>
    </source>
</evidence>
<evidence type="ECO:0000313" key="3">
    <source>
        <dbReference type="EMBL" id="KAK7949184.1"/>
    </source>
</evidence>
<keyword evidence="4" id="KW-1185">Reference proteome</keyword>
<accession>A0ABR1Q9W3</accession>
<dbReference type="GeneID" id="92079354"/>
<sequence>MNIDLDPVSGSDSDLGDTQSDEAMDSDVGSALDSNAMTQQPCKVSLCNDCSKLNLRSPMQWLAEQAVLDRKFPGGWPTCVARMGSKYRTRPTNDCPLCIMLFDSRVSVHQSSKEDCLYIHPLHAVESRRHSEGFDGGSRHTVVAGLAIVPELFTVKKEVFYGTEIDHQIRASGFPTVQRAEHRPSYAATSTPKKTVMAYDEIKKCLRRCSRGHASCHKNLLSRQPTPLLLVDCWNRVIQTNLFTDEKYVALSYVWGQVPIHRADEGHLPLVLPRAIHDAIELTQALGYRYLWVDQFCIDQDNAAVKHQQIKSMGRIYDGAELTIVAACGQDASYGLPGVARHPRRTASSFLLDDCIVQSYRKNTSAAVEYCLWNRRGWTFQEAYLSRRLLFVGEDQYVFQCRGGLHAEGNPGTWDKEVMKGQIIPNGTFRFDTAPVPDYSMGRHRINGSFWMNYATMVRKYWARNLRFDTDAVLACTAGLEYLKVQWAKGLWKASPSDRSSLAFVHGLPTIVPQSKGSRHLSQELQMWADCLLFHFDLVEVRRRNCFPSWSWAGYAALNHQYTTKASFQIPYSYTRGQFEPAIEDVPLAFSSRKHATNPDDAPSAHRMAEDPESLEAADVLFLKAHTVPPELFRFHEDNSTPAAGGRGSPAKMDFGVLTSEFFIDCSVRRLPVKVLWEKVACGDFDIAIISARGRPGYRDPSEGRWLSEPNWKAQCLILEELDGEYHQRVGYAVVGGRLPRDDMRATSSKQAFGESCVLRTWQLK</sequence>
<reference evidence="3 4" key="1">
    <citation type="submission" date="2023-01" db="EMBL/GenBank/DDBJ databases">
        <title>Analysis of 21 Apiospora genomes using comparative genomics revels a genus with tremendous synthesis potential of carbohydrate active enzymes and secondary metabolites.</title>
        <authorList>
            <person name="Sorensen T."/>
        </authorList>
    </citation>
    <scope>NUCLEOTIDE SEQUENCE [LARGE SCALE GENOMIC DNA]</scope>
    <source>
        <strain evidence="3 4">CBS 24483</strain>
    </source>
</reference>
<protein>
    <recommendedName>
        <fullName evidence="2">Heterokaryon incompatibility domain-containing protein</fullName>
    </recommendedName>
</protein>
<dbReference type="PANTHER" id="PTHR33112:SF16">
    <property type="entry name" value="HETEROKARYON INCOMPATIBILITY DOMAIN-CONTAINING PROTEIN"/>
    <property type="match status" value="1"/>
</dbReference>
<name>A0ABR1Q9W3_9PEZI</name>
<evidence type="ECO:0000259" key="2">
    <source>
        <dbReference type="Pfam" id="PF06985"/>
    </source>
</evidence>
<proteinExistence type="predicted"/>
<evidence type="ECO:0000256" key="1">
    <source>
        <dbReference type="SAM" id="MobiDB-lite"/>
    </source>
</evidence>
<comment type="caution">
    <text evidence="3">The sequence shown here is derived from an EMBL/GenBank/DDBJ whole genome shotgun (WGS) entry which is preliminary data.</text>
</comment>
<dbReference type="Pfam" id="PF06985">
    <property type="entry name" value="HET"/>
    <property type="match status" value="1"/>
</dbReference>
<feature type="domain" description="Heterokaryon incompatibility" evidence="2">
    <location>
        <begin position="248"/>
        <end position="382"/>
    </location>
</feature>
<organism evidence="3 4">
    <name type="scientific">Apiospora aurea</name>
    <dbReference type="NCBI Taxonomy" id="335848"/>
    <lineage>
        <taxon>Eukaryota</taxon>
        <taxon>Fungi</taxon>
        <taxon>Dikarya</taxon>
        <taxon>Ascomycota</taxon>
        <taxon>Pezizomycotina</taxon>
        <taxon>Sordariomycetes</taxon>
        <taxon>Xylariomycetidae</taxon>
        <taxon>Amphisphaeriales</taxon>
        <taxon>Apiosporaceae</taxon>
        <taxon>Apiospora</taxon>
    </lineage>
</organism>
<dbReference type="RefSeq" id="XP_066698690.1">
    <property type="nucleotide sequence ID" value="XM_066846292.1"/>
</dbReference>
<feature type="region of interest" description="Disordered" evidence="1">
    <location>
        <begin position="1"/>
        <end position="29"/>
    </location>
</feature>
<dbReference type="InterPro" id="IPR010730">
    <property type="entry name" value="HET"/>
</dbReference>